<feature type="transmembrane region" description="Helical" evidence="1">
    <location>
        <begin position="213"/>
        <end position="233"/>
    </location>
</feature>
<comment type="caution">
    <text evidence="2">The sequence shown here is derived from an EMBL/GenBank/DDBJ whole genome shotgun (WGS) entry which is preliminary data.</text>
</comment>
<feature type="transmembrane region" description="Helical" evidence="1">
    <location>
        <begin position="83"/>
        <end position="100"/>
    </location>
</feature>
<reference evidence="2" key="2">
    <citation type="journal article" date="2021" name="PeerJ">
        <title>Extensive microbial diversity within the chicken gut microbiome revealed by metagenomics and culture.</title>
        <authorList>
            <person name="Gilroy R."/>
            <person name="Ravi A."/>
            <person name="Getino M."/>
            <person name="Pursley I."/>
            <person name="Horton D.L."/>
            <person name="Alikhan N.F."/>
            <person name="Baker D."/>
            <person name="Gharbi K."/>
            <person name="Hall N."/>
            <person name="Watson M."/>
            <person name="Adriaenssens E.M."/>
            <person name="Foster-Nyarko E."/>
            <person name="Jarju S."/>
            <person name="Secka A."/>
            <person name="Antonio M."/>
            <person name="Oren A."/>
            <person name="Chaudhuri R.R."/>
            <person name="La Ragione R."/>
            <person name="Hildebrand F."/>
            <person name="Pallen M.J."/>
        </authorList>
    </citation>
    <scope>NUCLEOTIDE SEQUENCE</scope>
    <source>
        <strain evidence="2">11167</strain>
    </source>
</reference>
<organism evidence="2 3">
    <name type="scientific">Candidatus Aphodenecus pullistercoris</name>
    <dbReference type="NCBI Taxonomy" id="2840669"/>
    <lineage>
        <taxon>Bacteria</taxon>
        <taxon>Pseudomonadati</taxon>
        <taxon>Spirochaetota</taxon>
        <taxon>Spirochaetia</taxon>
        <taxon>Spirochaetales</taxon>
        <taxon>Candidatus Aphodenecus</taxon>
    </lineage>
</organism>
<gene>
    <name evidence="2" type="ORF">IAC42_08585</name>
</gene>
<sequence length="240" mass="26641">MDSFLSTKFTIGEGLGMGAWSLGHIAWLAAGALFIAIMCITFRRSTEAGRRYLLRLVAGLILADEIVKYVITIPTGQWDWSFLPLHLCSLSVFVILAHAIRPNDAVAEYLYALGLPAALMALIFPNWTMLPCMNWESIHSFSIHILLVCYPMMLLAGGWRPRFSRLRFWIAPLALAVILAVCLNATLDTNFFFLNGGEGGNPLSFLEGIVGGWYVLAIPFIAAALWAVMYIAIPKVLRWC</sequence>
<dbReference type="AlphaFoldDB" id="A0A9D9H9Z4"/>
<feature type="transmembrane region" description="Helical" evidence="1">
    <location>
        <begin position="141"/>
        <end position="159"/>
    </location>
</feature>
<reference evidence="2" key="1">
    <citation type="submission" date="2020-10" db="EMBL/GenBank/DDBJ databases">
        <authorList>
            <person name="Gilroy R."/>
        </authorList>
    </citation>
    <scope>NUCLEOTIDE SEQUENCE</scope>
    <source>
        <strain evidence="2">11167</strain>
    </source>
</reference>
<dbReference type="Proteomes" id="UP000823633">
    <property type="component" value="Unassembled WGS sequence"/>
</dbReference>
<proteinExistence type="predicted"/>
<keyword evidence="1" id="KW-0812">Transmembrane</keyword>
<accession>A0A9D9H9Z4</accession>
<evidence type="ECO:0000313" key="2">
    <source>
        <dbReference type="EMBL" id="MBO8443791.1"/>
    </source>
</evidence>
<feature type="transmembrane region" description="Helical" evidence="1">
    <location>
        <begin position="52"/>
        <end position="71"/>
    </location>
</feature>
<feature type="transmembrane region" description="Helical" evidence="1">
    <location>
        <begin position="166"/>
        <end position="187"/>
    </location>
</feature>
<dbReference type="EMBL" id="JADIMU010000057">
    <property type="protein sequence ID" value="MBO8443791.1"/>
    <property type="molecule type" value="Genomic_DNA"/>
</dbReference>
<protein>
    <submittedName>
        <fullName evidence="2">YwaF family protein</fullName>
    </submittedName>
</protein>
<evidence type="ECO:0000313" key="3">
    <source>
        <dbReference type="Proteomes" id="UP000823633"/>
    </source>
</evidence>
<name>A0A9D9H9Z4_9SPIR</name>
<feature type="transmembrane region" description="Helical" evidence="1">
    <location>
        <begin position="20"/>
        <end position="40"/>
    </location>
</feature>
<keyword evidence="1" id="KW-1133">Transmembrane helix</keyword>
<evidence type="ECO:0000256" key="1">
    <source>
        <dbReference type="SAM" id="Phobius"/>
    </source>
</evidence>
<dbReference type="Pfam" id="PF14808">
    <property type="entry name" value="TMEM164"/>
    <property type="match status" value="1"/>
</dbReference>
<feature type="transmembrane region" description="Helical" evidence="1">
    <location>
        <begin position="109"/>
        <end position="129"/>
    </location>
</feature>
<keyword evidence="1" id="KW-0472">Membrane</keyword>